<organism evidence="2 3">
    <name type="scientific">Apatococcus lobatus</name>
    <dbReference type="NCBI Taxonomy" id="904363"/>
    <lineage>
        <taxon>Eukaryota</taxon>
        <taxon>Viridiplantae</taxon>
        <taxon>Chlorophyta</taxon>
        <taxon>core chlorophytes</taxon>
        <taxon>Trebouxiophyceae</taxon>
        <taxon>Chlorellales</taxon>
        <taxon>Chlorellaceae</taxon>
        <taxon>Apatococcus</taxon>
    </lineage>
</organism>
<evidence type="ECO:0000313" key="2">
    <source>
        <dbReference type="EMBL" id="KAK9816063.1"/>
    </source>
</evidence>
<evidence type="ECO:0008006" key="4">
    <source>
        <dbReference type="Google" id="ProtNLM"/>
    </source>
</evidence>
<evidence type="ECO:0000256" key="1">
    <source>
        <dbReference type="SAM" id="MobiDB-lite"/>
    </source>
</evidence>
<sequence length="988" mass="106416">MIDSEKPTSQNTSVAKKEIGREVVWDQVLIFQNMKEGTCHLEVQLYDHRTMLRNKLLGTGSNTLVTTTDPNYTSLRLTDHHQKHVGDIRFRANLHAKSRSSADCPLLDEKSLLAGQGLKIAQRGLPVEPESAAPLDMRRQTFLETNWKTQYASLACQLVLKAPVLVAVVSSHVDTAGVVRQLSGWADIAKVKLHAVPCQQSASLTQKGKEKKLSIKKFITDKELTGSKFDAWIYVMGAKVEPGSKDKEASHELKHDRALLKGLLKRTRLPLTIIHSLPALEPAACKKALQITKDSNATVFCLPAKGSAAQTVPGTPLNGLGCYLHPWASPQEAVKASVPCLHAKVAMNMLVRREVDRQLRRHKNPKAATVLWVGVSHTGLGILVPLQPFIGIPLLIAESFTRMFYHEAWATLKRAITKKELASLKKNPKLTKTALKDAAVGGGKAGLEGAAEAIFVEIGVIITKVGLEDDAEAFFLAVDVIATKKLASTGAKQVLDQACAGIASQVVGYVLPAIGALLTVAMLPHTYHNIHQMVTCMAYTYHENWAFTSSLPLPMVYEALTMNQPDLAAHLHKAMRLEADENDSSEDLITTQWETPPQYGAPLPCSVPTADNSSLERYVSLEAASIHGGMGAVPGGESDVIDFDTLFCYKRQAVSEQQLEKLELGENNLQLLQELQMQPVATMQAADGMQVATWPFSNAAQNAESFGGQGMSFSEVIGEPPPPEDAFHPEAFVPWLLPAKGAFDYGNPMQDQSQSFSMGGSFSSGMPGYTHSGQNSGRSSHDGGPSQSVSQHHMSGASSQVMTGMADASQTPNGGQSPFGHYAALPQPRGWGPAAVGGSIYHWESASSRETASSMQSQDSRSLSAGLYGTALTPQPSPMSSQILGPPPGFSPATPSPMKTSFSGSDYSETNHFQNTNFGLGGSTSTQSAQQMPSPAAAYPSSGSGYHAAQPDLMYQSSSGSLPDPYSPQLQRPYIAPWEAGRSFQQRQ</sequence>
<dbReference type="Gene3D" id="2.60.40.150">
    <property type="entry name" value="C2 domain"/>
    <property type="match status" value="1"/>
</dbReference>
<keyword evidence="3" id="KW-1185">Reference proteome</keyword>
<reference evidence="2 3" key="1">
    <citation type="journal article" date="2024" name="Nat. Commun.">
        <title>Phylogenomics reveals the evolutionary origins of lichenization in chlorophyte algae.</title>
        <authorList>
            <person name="Puginier C."/>
            <person name="Libourel C."/>
            <person name="Otte J."/>
            <person name="Skaloud P."/>
            <person name="Haon M."/>
            <person name="Grisel S."/>
            <person name="Petersen M."/>
            <person name="Berrin J.G."/>
            <person name="Delaux P.M."/>
            <person name="Dal Grande F."/>
            <person name="Keller J."/>
        </authorList>
    </citation>
    <scope>NUCLEOTIDE SEQUENCE [LARGE SCALE GENOMIC DNA]</scope>
    <source>
        <strain evidence="2 3">SAG 2145</strain>
    </source>
</reference>
<feature type="compositionally biased region" description="Polar residues" evidence="1">
    <location>
        <begin position="874"/>
        <end position="883"/>
    </location>
</feature>
<dbReference type="InterPro" id="IPR035892">
    <property type="entry name" value="C2_domain_sf"/>
</dbReference>
<feature type="compositionally biased region" description="Low complexity" evidence="1">
    <location>
        <begin position="923"/>
        <end position="949"/>
    </location>
</feature>
<feature type="compositionally biased region" description="Low complexity" evidence="1">
    <location>
        <begin position="752"/>
        <end position="766"/>
    </location>
</feature>
<protein>
    <recommendedName>
        <fullName evidence="4">C2 domain-containing protein</fullName>
    </recommendedName>
</protein>
<evidence type="ECO:0000313" key="3">
    <source>
        <dbReference type="Proteomes" id="UP001438707"/>
    </source>
</evidence>
<dbReference type="AlphaFoldDB" id="A0AAW1Q1B5"/>
<dbReference type="Proteomes" id="UP001438707">
    <property type="component" value="Unassembled WGS sequence"/>
</dbReference>
<dbReference type="SUPFAM" id="SSF49562">
    <property type="entry name" value="C2 domain (Calcium/lipid-binding domain, CaLB)"/>
    <property type="match status" value="1"/>
</dbReference>
<proteinExistence type="predicted"/>
<feature type="compositionally biased region" description="Polar residues" evidence="1">
    <location>
        <begin position="785"/>
        <end position="816"/>
    </location>
</feature>
<accession>A0AAW1Q1B5</accession>
<gene>
    <name evidence="2" type="ORF">WJX74_002579</name>
</gene>
<name>A0AAW1Q1B5_9CHLO</name>
<feature type="region of interest" description="Disordered" evidence="1">
    <location>
        <begin position="746"/>
        <end position="820"/>
    </location>
</feature>
<comment type="caution">
    <text evidence="2">The sequence shown here is derived from an EMBL/GenBank/DDBJ whole genome shotgun (WGS) entry which is preliminary data.</text>
</comment>
<dbReference type="EMBL" id="JALJOS010000092">
    <property type="protein sequence ID" value="KAK9816063.1"/>
    <property type="molecule type" value="Genomic_DNA"/>
</dbReference>
<feature type="compositionally biased region" description="Polar residues" evidence="1">
    <location>
        <begin position="898"/>
        <end position="918"/>
    </location>
</feature>
<feature type="region of interest" description="Disordered" evidence="1">
    <location>
        <begin position="874"/>
        <end position="988"/>
    </location>
</feature>